<dbReference type="CDD" id="cd00090">
    <property type="entry name" value="HTH_ARSR"/>
    <property type="match status" value="1"/>
</dbReference>
<dbReference type="KEGG" id="sfeu:IM697_19820"/>
<dbReference type="SMART" id="SM00418">
    <property type="entry name" value="HTH_ARSR"/>
    <property type="match status" value="1"/>
</dbReference>
<dbReference type="SUPFAM" id="SSF46785">
    <property type="entry name" value="Winged helix' DNA-binding domain"/>
    <property type="match status" value="1"/>
</dbReference>
<evidence type="ECO:0000256" key="1">
    <source>
        <dbReference type="ARBA" id="ARBA00023015"/>
    </source>
</evidence>
<keyword evidence="3" id="KW-0804">Transcription</keyword>
<evidence type="ECO:0000313" key="5">
    <source>
        <dbReference type="EMBL" id="QOV40450.1"/>
    </source>
</evidence>
<protein>
    <submittedName>
        <fullName evidence="5">Helix-turn-helix transcriptional regulator</fullName>
    </submittedName>
</protein>
<dbReference type="Pfam" id="PF12802">
    <property type="entry name" value="MarR_2"/>
    <property type="match status" value="1"/>
</dbReference>
<dbReference type="AlphaFoldDB" id="A0A7M2SVR6"/>
<dbReference type="RefSeq" id="WP_194049037.1">
    <property type="nucleotide sequence ID" value="NZ_CP063373.1"/>
</dbReference>
<evidence type="ECO:0000313" key="6">
    <source>
        <dbReference type="Proteomes" id="UP000594205"/>
    </source>
</evidence>
<dbReference type="GO" id="GO:0003700">
    <property type="term" value="F:DNA-binding transcription factor activity"/>
    <property type="evidence" value="ECO:0007669"/>
    <property type="project" value="InterPro"/>
</dbReference>
<accession>A0A7M2SVR6</accession>
<sequence length="326" mass="35815">MISFLLDVDDLADTRFAISPLREAMGSLRALRAPALYPLHTPWRRSVLDRLDPADGPLLRALVGPTLALPDFLTPRPTTFAPTLEDQLAVVRATPPDLVRRDLRAAHAPHPLPDALRQITAPGDAPVAELLEELSDLLRRYWESAIGPDWPRMRLVLEADITHRARQLAMGGAQLLFSDLHRNVRWRDGVLRVEQMIGWHEVDGSGRGLRLVPSLFAHKPAPPVSAAEPPMLAYPGRGAATLWEPRPEPGASALTALLGAPRTTLLRLLAEPLPTVELARRLGVTPSAVSQHLKVLHATGLVTRARDGRRVLYRRTELGDRLADGA</sequence>
<name>A0A7M2SVR6_9ACTN</name>
<reference evidence="5 6" key="1">
    <citation type="submission" date="2020-10" db="EMBL/GenBank/DDBJ databases">
        <title>Streptomyces ferrugineus complate genome analysis.</title>
        <authorList>
            <person name="Anwar N."/>
        </authorList>
    </citation>
    <scope>NUCLEOTIDE SEQUENCE [LARGE SCALE GENOMIC DNA]</scope>
    <source>
        <strain evidence="5 6">CCTCC AA2014009</strain>
    </source>
</reference>
<dbReference type="InterPro" id="IPR001845">
    <property type="entry name" value="HTH_ArsR_DNA-bd_dom"/>
</dbReference>
<dbReference type="InterPro" id="IPR000835">
    <property type="entry name" value="HTH_MarR-typ"/>
</dbReference>
<dbReference type="InterPro" id="IPR051011">
    <property type="entry name" value="Metal_resp_trans_reg"/>
</dbReference>
<proteinExistence type="predicted"/>
<dbReference type="Proteomes" id="UP000594205">
    <property type="component" value="Chromosome"/>
</dbReference>
<dbReference type="PROSITE" id="PS50987">
    <property type="entry name" value="HTH_ARSR_2"/>
    <property type="match status" value="1"/>
</dbReference>
<dbReference type="InterPro" id="IPR011991">
    <property type="entry name" value="ArsR-like_HTH"/>
</dbReference>
<dbReference type="InterPro" id="IPR036390">
    <property type="entry name" value="WH_DNA-bd_sf"/>
</dbReference>
<dbReference type="Gene3D" id="1.10.10.10">
    <property type="entry name" value="Winged helix-like DNA-binding domain superfamily/Winged helix DNA-binding domain"/>
    <property type="match status" value="1"/>
</dbReference>
<dbReference type="EMBL" id="CP063373">
    <property type="protein sequence ID" value="QOV40450.1"/>
    <property type="molecule type" value="Genomic_DNA"/>
</dbReference>
<dbReference type="NCBIfam" id="NF033788">
    <property type="entry name" value="HTH_metalloreg"/>
    <property type="match status" value="1"/>
</dbReference>
<feature type="domain" description="HTH arsR-type" evidence="4">
    <location>
        <begin position="242"/>
        <end position="326"/>
    </location>
</feature>
<dbReference type="PANTHER" id="PTHR43132">
    <property type="entry name" value="ARSENICAL RESISTANCE OPERON REPRESSOR ARSR-RELATED"/>
    <property type="match status" value="1"/>
</dbReference>
<evidence type="ECO:0000256" key="2">
    <source>
        <dbReference type="ARBA" id="ARBA00023125"/>
    </source>
</evidence>
<dbReference type="InterPro" id="IPR036388">
    <property type="entry name" value="WH-like_DNA-bd_sf"/>
</dbReference>
<organism evidence="5 6">
    <name type="scientific">Streptomyces ferrugineus</name>
    <dbReference type="NCBI Taxonomy" id="1413221"/>
    <lineage>
        <taxon>Bacteria</taxon>
        <taxon>Bacillati</taxon>
        <taxon>Actinomycetota</taxon>
        <taxon>Actinomycetes</taxon>
        <taxon>Kitasatosporales</taxon>
        <taxon>Streptomycetaceae</taxon>
        <taxon>Streptomyces</taxon>
    </lineage>
</organism>
<keyword evidence="6" id="KW-1185">Reference proteome</keyword>
<keyword evidence="1" id="KW-0805">Transcription regulation</keyword>
<dbReference type="PANTHER" id="PTHR43132:SF6">
    <property type="entry name" value="HTH-TYPE TRANSCRIPTIONAL REPRESSOR CZRA"/>
    <property type="match status" value="1"/>
</dbReference>
<dbReference type="GO" id="GO:0003677">
    <property type="term" value="F:DNA binding"/>
    <property type="evidence" value="ECO:0007669"/>
    <property type="project" value="UniProtKB-KW"/>
</dbReference>
<evidence type="ECO:0000259" key="4">
    <source>
        <dbReference type="PROSITE" id="PS50987"/>
    </source>
</evidence>
<dbReference type="InterPro" id="IPR012318">
    <property type="entry name" value="HTH_CRP"/>
</dbReference>
<dbReference type="SMART" id="SM00419">
    <property type="entry name" value="HTH_CRP"/>
    <property type="match status" value="1"/>
</dbReference>
<evidence type="ECO:0000256" key="3">
    <source>
        <dbReference type="ARBA" id="ARBA00023163"/>
    </source>
</evidence>
<keyword evidence="2" id="KW-0238">DNA-binding</keyword>
<dbReference type="PRINTS" id="PR00778">
    <property type="entry name" value="HTHARSR"/>
</dbReference>
<gene>
    <name evidence="5" type="ORF">IM697_19820</name>
</gene>